<dbReference type="AlphaFoldDB" id="A0A6J4VJI4"/>
<reference evidence="2" key="1">
    <citation type="submission" date="2020-02" db="EMBL/GenBank/DDBJ databases">
        <authorList>
            <person name="Meier V. D."/>
        </authorList>
    </citation>
    <scope>NUCLEOTIDE SEQUENCE</scope>
    <source>
        <strain evidence="2">AVDCRST_MAG59</strain>
    </source>
</reference>
<protein>
    <submittedName>
        <fullName evidence="2">Uncharacterized protein</fullName>
    </submittedName>
</protein>
<feature type="non-terminal residue" evidence="2">
    <location>
        <position position="91"/>
    </location>
</feature>
<accession>A0A6J4VJI4</accession>
<feature type="compositionally biased region" description="Basic and acidic residues" evidence="1">
    <location>
        <begin position="71"/>
        <end position="81"/>
    </location>
</feature>
<proteinExistence type="predicted"/>
<feature type="non-terminal residue" evidence="2">
    <location>
        <position position="1"/>
    </location>
</feature>
<feature type="compositionally biased region" description="Low complexity" evidence="1">
    <location>
        <begin position="82"/>
        <end position="91"/>
    </location>
</feature>
<name>A0A6J4VJI4_9BACT</name>
<dbReference type="EMBL" id="CADCWF010000339">
    <property type="protein sequence ID" value="CAA9580208.1"/>
    <property type="molecule type" value="Genomic_DNA"/>
</dbReference>
<sequence length="91" mass="9515">GCNGADGRGTGDRTGGAGGGPGGWRPDDLPEPAAGVQRRRDEDVRGRRRTDRGPLGRDQLAGGGHRRRLRLRDPRGGDRAADPAAPAAERV</sequence>
<organism evidence="2">
    <name type="scientific">uncultured Thermomicrobiales bacterium</name>
    <dbReference type="NCBI Taxonomy" id="1645740"/>
    <lineage>
        <taxon>Bacteria</taxon>
        <taxon>Pseudomonadati</taxon>
        <taxon>Thermomicrobiota</taxon>
        <taxon>Thermomicrobia</taxon>
        <taxon>Thermomicrobiales</taxon>
        <taxon>environmental samples</taxon>
    </lineage>
</organism>
<feature type="compositionally biased region" description="Gly residues" evidence="1">
    <location>
        <begin position="1"/>
        <end position="23"/>
    </location>
</feature>
<evidence type="ECO:0000313" key="2">
    <source>
        <dbReference type="EMBL" id="CAA9580208.1"/>
    </source>
</evidence>
<evidence type="ECO:0000256" key="1">
    <source>
        <dbReference type="SAM" id="MobiDB-lite"/>
    </source>
</evidence>
<feature type="region of interest" description="Disordered" evidence="1">
    <location>
        <begin position="1"/>
        <end position="91"/>
    </location>
</feature>
<feature type="compositionally biased region" description="Basic and acidic residues" evidence="1">
    <location>
        <begin position="38"/>
        <end position="55"/>
    </location>
</feature>
<gene>
    <name evidence="2" type="ORF">AVDCRST_MAG59-4636</name>
</gene>